<reference evidence="1 2" key="1">
    <citation type="submission" date="2016-11" db="EMBL/GenBank/DDBJ databases">
        <title>complete genome sequence of Bifidobacterium choerinum strain FMB-1.</title>
        <authorList>
            <person name="Park C.-S."/>
            <person name="Jung D.-H."/>
            <person name="Choi D.-S."/>
        </authorList>
    </citation>
    <scope>NUCLEOTIDE SEQUENCE [LARGE SCALE GENOMIC DNA]</scope>
    <source>
        <strain evidence="1 2">FMB-1</strain>
    </source>
</reference>
<evidence type="ECO:0000313" key="1">
    <source>
        <dbReference type="EMBL" id="ATU20941.1"/>
    </source>
</evidence>
<gene>
    <name evidence="1" type="ORF">BcFMB_08455</name>
</gene>
<evidence type="ECO:0000313" key="2">
    <source>
        <dbReference type="Proteomes" id="UP000229907"/>
    </source>
</evidence>
<dbReference type="AlphaFoldDB" id="A0A2D3D6B2"/>
<organism evidence="1 2">
    <name type="scientific">Bifidobacterium choerinum</name>
    <dbReference type="NCBI Taxonomy" id="35760"/>
    <lineage>
        <taxon>Bacteria</taxon>
        <taxon>Bacillati</taxon>
        <taxon>Actinomycetota</taxon>
        <taxon>Actinomycetes</taxon>
        <taxon>Bifidobacteriales</taxon>
        <taxon>Bifidobacteriaceae</taxon>
        <taxon>Bifidobacterium</taxon>
    </lineage>
</organism>
<dbReference type="KEGG" id="bcho:BcFMB_08455"/>
<name>A0A2D3D6B2_9BIFI</name>
<proteinExistence type="predicted"/>
<dbReference type="EMBL" id="CP018044">
    <property type="protein sequence ID" value="ATU20941.1"/>
    <property type="molecule type" value="Genomic_DNA"/>
</dbReference>
<sequence length="90" mass="9811">MDGRTVGEHLQHRLDAVPAVRQTDVGEDDVHLLPVEFAQAGVHVDAAIELRGDEVPEHVVQAGALPGVVVHNRDTVHDFPFLLMPTSLLH</sequence>
<accession>A0A2D3D6B2</accession>
<dbReference type="Proteomes" id="UP000229907">
    <property type="component" value="Chromosome"/>
</dbReference>
<dbReference type="RefSeq" id="WP_157775229.1">
    <property type="nucleotide sequence ID" value="NZ_CP018044.1"/>
</dbReference>
<protein>
    <submittedName>
        <fullName evidence="1">Uncharacterized protein</fullName>
    </submittedName>
</protein>